<organism evidence="3 4">
    <name type="scientific">Ridgeia piscesae</name>
    <name type="common">Tubeworm</name>
    <dbReference type="NCBI Taxonomy" id="27915"/>
    <lineage>
        <taxon>Eukaryota</taxon>
        <taxon>Metazoa</taxon>
        <taxon>Spiralia</taxon>
        <taxon>Lophotrochozoa</taxon>
        <taxon>Annelida</taxon>
        <taxon>Polychaeta</taxon>
        <taxon>Sedentaria</taxon>
        <taxon>Canalipalpata</taxon>
        <taxon>Sabellida</taxon>
        <taxon>Siboglinidae</taxon>
        <taxon>Ridgeia</taxon>
    </lineage>
</organism>
<evidence type="ECO:0000313" key="3">
    <source>
        <dbReference type="EMBL" id="KAK2175337.1"/>
    </source>
</evidence>
<dbReference type="EMBL" id="JAODUO010000736">
    <property type="protein sequence ID" value="KAK2175337.1"/>
    <property type="molecule type" value="Genomic_DNA"/>
</dbReference>
<protein>
    <recommendedName>
        <fullName evidence="5">Folate gamma-glutamyl hydrolase</fullName>
    </recommendedName>
</protein>
<dbReference type="InterPro" id="IPR015527">
    <property type="entry name" value="Pept_C26_g-glut_hydrolase"/>
</dbReference>
<evidence type="ECO:0000256" key="1">
    <source>
        <dbReference type="PIRSR" id="PIRSR615527-1"/>
    </source>
</evidence>
<evidence type="ECO:0000313" key="4">
    <source>
        <dbReference type="Proteomes" id="UP001209878"/>
    </source>
</evidence>
<sequence length="156" mass="17710">MVGMPLGPKNTYSKEYPNGDNYLFSSYVKYLEQAGAGVVPILMSQEEDYYRDLFNKINGLTTKREPGFKSSAGRSNEKGDYFPLWGTCLGFELLANLAAEENILEQCHADNVLMPLHFSPGFKGRAYRKEDSFVRPKQNDLKMETVRLGHPKCHPH</sequence>
<evidence type="ECO:0000256" key="2">
    <source>
        <dbReference type="PROSITE-ProRule" id="PRU00607"/>
    </source>
</evidence>
<dbReference type="SUPFAM" id="SSF52317">
    <property type="entry name" value="Class I glutamine amidotransferase-like"/>
    <property type="match status" value="1"/>
</dbReference>
<dbReference type="PANTHER" id="PTHR11315">
    <property type="entry name" value="PROTEASE FAMILY C26 GAMMA-GLUTAMYL HYDROLASE"/>
    <property type="match status" value="1"/>
</dbReference>
<proteinExistence type="predicted"/>
<dbReference type="GO" id="GO:0034722">
    <property type="term" value="F:gamma-glutamyl-peptidase activity"/>
    <property type="evidence" value="ECO:0007669"/>
    <property type="project" value="TreeGrafter"/>
</dbReference>
<reference evidence="3" key="1">
    <citation type="journal article" date="2023" name="Mol. Biol. Evol.">
        <title>Third-Generation Sequencing Reveals the Adaptive Role of the Epigenome in Three Deep-Sea Polychaetes.</title>
        <authorList>
            <person name="Perez M."/>
            <person name="Aroh O."/>
            <person name="Sun Y."/>
            <person name="Lan Y."/>
            <person name="Juniper S.K."/>
            <person name="Young C.R."/>
            <person name="Angers B."/>
            <person name="Qian P.Y."/>
        </authorList>
    </citation>
    <scope>NUCLEOTIDE SEQUENCE</scope>
    <source>
        <strain evidence="3">R07B-5</strain>
    </source>
</reference>
<dbReference type="PANTHER" id="PTHR11315:SF0">
    <property type="entry name" value="FOLATE GAMMA-GLUTAMYL HYDROLASE"/>
    <property type="match status" value="1"/>
</dbReference>
<feature type="active site" description="Nucleophile" evidence="1">
    <location>
        <position position="88"/>
    </location>
</feature>
<dbReference type="Gene3D" id="3.40.50.880">
    <property type="match status" value="1"/>
</dbReference>
<comment type="caution">
    <text evidence="3">The sequence shown here is derived from an EMBL/GenBank/DDBJ whole genome shotgun (WGS) entry which is preliminary data.</text>
</comment>
<dbReference type="GO" id="GO:0046900">
    <property type="term" value="P:tetrahydrofolylpolyglutamate metabolic process"/>
    <property type="evidence" value="ECO:0007669"/>
    <property type="project" value="TreeGrafter"/>
</dbReference>
<dbReference type="InterPro" id="IPR029062">
    <property type="entry name" value="Class_I_gatase-like"/>
</dbReference>
<gene>
    <name evidence="3" type="ORF">NP493_738g01009</name>
</gene>
<dbReference type="AlphaFoldDB" id="A0AAD9KQC3"/>
<keyword evidence="4" id="KW-1185">Reference proteome</keyword>
<dbReference type="Proteomes" id="UP001209878">
    <property type="component" value="Unassembled WGS sequence"/>
</dbReference>
<comment type="caution">
    <text evidence="2">Lacks conserved residue(s) required for the propagation of feature annotation.</text>
</comment>
<evidence type="ECO:0008006" key="5">
    <source>
        <dbReference type="Google" id="ProtNLM"/>
    </source>
</evidence>
<accession>A0AAD9KQC3</accession>
<dbReference type="GO" id="GO:0005773">
    <property type="term" value="C:vacuole"/>
    <property type="evidence" value="ECO:0007669"/>
    <property type="project" value="TreeGrafter"/>
</dbReference>
<dbReference type="PROSITE" id="PS51275">
    <property type="entry name" value="PEPTIDASE_C26_GGH"/>
    <property type="match status" value="1"/>
</dbReference>
<name>A0AAD9KQC3_RIDPI</name>